<gene>
    <name evidence="2" type="ORF">GA398_14240</name>
</gene>
<dbReference type="RefSeq" id="WP_151934958.1">
    <property type="nucleotide sequence ID" value="NZ_WDED01000020.1"/>
</dbReference>
<dbReference type="Proteomes" id="UP000434604">
    <property type="component" value="Unassembled WGS sequence"/>
</dbReference>
<sequence>MAELNYEDFKKRVNIQDLLVDAGYTLNRRDGLRYPSYVKIGSDGRRVRGDKFIVTGNGLCCFRPQAWKNYNIISFIKEHPHFFSEYTPGMNTDRLVNLVCNRLLNQPIDRRPSIVTERERSEKVFNLQGYRQIDFYKDDRERLKAFYPYFKSRGITLDTQRMFSNNFFIAMREASNGKTYTNLAFPLRKPNDPATIVGLEERGRANAEGKMYKGMAAGSNATEGMWIACPAGEALDKVKDVYWFESAYDAMAFYQITKNELKNDKNQDSEKELSLLDKSVFVSTGGNPSIHQFKGMIAETSEATHHLCFDRDRAGRMFAINFALTKAGKVFNTYGTPKGKLIVTDTTDKYQRYELNLEPFEFDRLTKILGVDTQTQQSAMAEYMESLRNKEDIFSGDEYLLPPDLLKSYAKYESACEEYHSAKYSRLVCKEDLEDIGDELKASYEVYKAAMKSAASQYESAGRTIYQPCEKEYKDWNDQLLDKRIVAEEDNAVDKASENSVAAGNSPEEKRGEENNEEEERTCHFHR</sequence>
<evidence type="ECO:0000256" key="1">
    <source>
        <dbReference type="SAM" id="MobiDB-lite"/>
    </source>
</evidence>
<organism evidence="2 3">
    <name type="scientific">Bacteroides xylanisolvens</name>
    <dbReference type="NCBI Taxonomy" id="371601"/>
    <lineage>
        <taxon>Bacteria</taxon>
        <taxon>Pseudomonadati</taxon>
        <taxon>Bacteroidota</taxon>
        <taxon>Bacteroidia</taxon>
        <taxon>Bacteroidales</taxon>
        <taxon>Bacteroidaceae</taxon>
        <taxon>Bacteroides</taxon>
    </lineage>
</organism>
<protein>
    <submittedName>
        <fullName evidence="2">Toprim domain-containing protein</fullName>
    </submittedName>
</protein>
<dbReference type="AlphaFoldDB" id="A0A7J5PW72"/>
<accession>A0A7J5PW72</accession>
<dbReference type="Pfam" id="PF13155">
    <property type="entry name" value="Toprim_2"/>
    <property type="match status" value="1"/>
</dbReference>
<evidence type="ECO:0000313" key="2">
    <source>
        <dbReference type="EMBL" id="KAB6146895.1"/>
    </source>
</evidence>
<dbReference type="EMBL" id="WDED01000020">
    <property type="protein sequence ID" value="KAB6146895.1"/>
    <property type="molecule type" value="Genomic_DNA"/>
</dbReference>
<reference evidence="2 3" key="1">
    <citation type="journal article" date="2019" name="Nat. Med.">
        <title>A library of human gut bacterial isolates paired with longitudinal multiomics data enables mechanistic microbiome research.</title>
        <authorList>
            <person name="Poyet M."/>
            <person name="Groussin M."/>
            <person name="Gibbons S.M."/>
            <person name="Avila-Pacheco J."/>
            <person name="Jiang X."/>
            <person name="Kearney S.M."/>
            <person name="Perrotta A.R."/>
            <person name="Berdy B."/>
            <person name="Zhao S."/>
            <person name="Lieberman T.D."/>
            <person name="Swanson P.K."/>
            <person name="Smith M."/>
            <person name="Roesemann S."/>
            <person name="Alexander J.E."/>
            <person name="Rich S.A."/>
            <person name="Livny J."/>
            <person name="Vlamakis H."/>
            <person name="Clish C."/>
            <person name="Bullock K."/>
            <person name="Deik A."/>
            <person name="Scott J."/>
            <person name="Pierce K.A."/>
            <person name="Xavier R.J."/>
            <person name="Alm E.J."/>
        </authorList>
    </citation>
    <scope>NUCLEOTIDE SEQUENCE [LARGE SCALE GENOMIC DNA]</scope>
    <source>
        <strain evidence="2 3">BIOML-A58</strain>
    </source>
</reference>
<evidence type="ECO:0000313" key="3">
    <source>
        <dbReference type="Proteomes" id="UP000434604"/>
    </source>
</evidence>
<comment type="caution">
    <text evidence="2">The sequence shown here is derived from an EMBL/GenBank/DDBJ whole genome shotgun (WGS) entry which is preliminary data.</text>
</comment>
<proteinExistence type="predicted"/>
<feature type="region of interest" description="Disordered" evidence="1">
    <location>
        <begin position="489"/>
        <end position="527"/>
    </location>
</feature>
<name>A0A7J5PW72_9BACE</name>